<evidence type="ECO:0000256" key="3">
    <source>
        <dbReference type="ARBA" id="ARBA00032407"/>
    </source>
</evidence>
<evidence type="ECO:0000259" key="6">
    <source>
        <dbReference type="PROSITE" id="PS51671"/>
    </source>
</evidence>
<dbReference type="GO" id="GO:0015949">
    <property type="term" value="P:nucleobase-containing small molecule interconversion"/>
    <property type="evidence" value="ECO:0007669"/>
    <property type="project" value="UniProtKB-ARBA"/>
</dbReference>
<dbReference type="PANTHER" id="PTHR21262">
    <property type="entry name" value="GUANOSINE-3',5'-BIS DIPHOSPHATE 3'-PYROPHOSPHOHYDROLASE"/>
    <property type="match status" value="1"/>
</dbReference>
<dbReference type="Gene3D" id="3.30.70.260">
    <property type="match status" value="1"/>
</dbReference>
<dbReference type="SUPFAM" id="SSF109604">
    <property type="entry name" value="HD-domain/PDEase-like"/>
    <property type="match status" value="1"/>
</dbReference>
<name>A0A345DB06_9BURK</name>
<evidence type="ECO:0000256" key="1">
    <source>
        <dbReference type="ARBA" id="ARBA00019852"/>
    </source>
</evidence>
<keyword evidence="8" id="KW-0418">Kinase</keyword>
<dbReference type="CDD" id="cd01668">
    <property type="entry name" value="TGS_RSH"/>
    <property type="match status" value="1"/>
</dbReference>
<organism evidence="8 9">
    <name type="scientific">Ephemeroptericola cinctiostellae</name>
    <dbReference type="NCBI Taxonomy" id="2268024"/>
    <lineage>
        <taxon>Bacteria</taxon>
        <taxon>Pseudomonadati</taxon>
        <taxon>Pseudomonadota</taxon>
        <taxon>Betaproteobacteria</taxon>
        <taxon>Burkholderiales</taxon>
        <taxon>Burkholderiaceae</taxon>
        <taxon>Ephemeroptericola</taxon>
    </lineage>
</organism>
<dbReference type="InterPro" id="IPR033655">
    <property type="entry name" value="TGS_RelA/SpoT"/>
</dbReference>
<dbReference type="Pfam" id="PF02824">
    <property type="entry name" value="TGS"/>
    <property type="match status" value="1"/>
</dbReference>
<proteinExistence type="inferred from homology"/>
<dbReference type="GO" id="GO:0005886">
    <property type="term" value="C:plasma membrane"/>
    <property type="evidence" value="ECO:0007669"/>
    <property type="project" value="TreeGrafter"/>
</dbReference>
<dbReference type="InterPro" id="IPR012676">
    <property type="entry name" value="TGS-like"/>
</dbReference>
<dbReference type="KEGG" id="hyf:DTO96_101275"/>
<dbReference type="InterPro" id="IPR002912">
    <property type="entry name" value="ACT_dom"/>
</dbReference>
<evidence type="ECO:0000256" key="4">
    <source>
        <dbReference type="ARBA" id="ARBA00033308"/>
    </source>
</evidence>
<dbReference type="SUPFAM" id="SSF81301">
    <property type="entry name" value="Nucleotidyltransferase"/>
    <property type="match status" value="1"/>
</dbReference>
<protein>
    <recommendedName>
        <fullName evidence="1">GTP pyrophosphokinase</fullName>
    </recommendedName>
    <alternativeName>
        <fullName evidence="3">(p)ppGpp synthase</fullName>
    </alternativeName>
    <alternativeName>
        <fullName evidence="2">ATP:GTP 3'-pyrophosphotransferase</fullName>
    </alternativeName>
    <alternativeName>
        <fullName evidence="4">ppGpp synthase I</fullName>
    </alternativeName>
</protein>
<comment type="similarity">
    <text evidence="5">Belongs to the relA/spoT family.</text>
</comment>
<dbReference type="OrthoDB" id="9805041at2"/>
<dbReference type="Pfam" id="PF04607">
    <property type="entry name" value="RelA_SpoT"/>
    <property type="match status" value="1"/>
</dbReference>
<dbReference type="InterPro" id="IPR004811">
    <property type="entry name" value="RelA/Spo_fam"/>
</dbReference>
<dbReference type="Gene3D" id="3.10.20.30">
    <property type="match status" value="1"/>
</dbReference>
<dbReference type="PROSITE" id="PS51880">
    <property type="entry name" value="TGS"/>
    <property type="match status" value="1"/>
</dbReference>
<dbReference type="GO" id="GO:0042594">
    <property type="term" value="P:response to starvation"/>
    <property type="evidence" value="ECO:0007669"/>
    <property type="project" value="TreeGrafter"/>
</dbReference>
<dbReference type="AlphaFoldDB" id="A0A345DB06"/>
<evidence type="ECO:0000256" key="2">
    <source>
        <dbReference type="ARBA" id="ARBA00029754"/>
    </source>
</evidence>
<dbReference type="PROSITE" id="PS51671">
    <property type="entry name" value="ACT"/>
    <property type="match status" value="1"/>
</dbReference>
<reference evidence="9" key="1">
    <citation type="submission" date="2018-07" db="EMBL/GenBank/DDBJ databases">
        <authorList>
            <person name="Kim H."/>
        </authorList>
    </citation>
    <scope>NUCLEOTIDE SEQUENCE [LARGE SCALE GENOMIC DNA]</scope>
    <source>
        <strain evidence="9">F02</strain>
    </source>
</reference>
<dbReference type="Proteomes" id="UP000252182">
    <property type="component" value="Chromosome"/>
</dbReference>
<keyword evidence="9" id="KW-1185">Reference proteome</keyword>
<sequence>MPPQAPAVSDALPTLEATRTAAHIHYADRRLPSGEPMFDHATGMSDILTRLDVADDMHVSAYLFGWLHGEHTAREREAQLESLGHAWGGEQSHRVSNLYALMHLGERAKVKSSSDKNANPDMLAQIERVRKMLLAMANDIRVVILRLVSRLQTLRYYAKNKVVCPVDVAQETLLLYSPLANRLGVWQIKWELEDLAFRFAEPVTYREISKWLDEKRIEREDFVANSIAALDRALKVQNISAQISGRPKHIYSIFNKMRGKQLQFADLYDIRAFRIIVDDVKDCYGVLGVLHHLWQPIPKEFDDYIARPKPNGYKSLHTVVVGDDGRPIEVQIRTNDMHQFAEYGVAAHWRYKEGGFKNGAVVTTEQSAYDEQIAWVRQLISWQTDLTHTLAGQDKAFKLQDPHIYVLTPDARVIELPRDSTPIDFAYHVHTNLGHLCRGAKVNGQMVPLTTKLHTGQTVNIIAVKQGGPSRDWLREGFTNSPRAKSKVRAWFNAQATVEYIAQGRAVFEKELQRLSKTAVKHDDIAQSLGFAKTEELYLAFGREDMTAHNLEELFKSQAPVEPTKPAADANWVSAQANKGAVGKGGVLVVGLDDLMTQLAKCCKPAPPDEITGFVTRGKGISIHRSGCDNFLNMQHQHPERVLACTWATRAGTRYAVDVLVHAQESVDLMKDITDILAREKILISGLRTVRQGGTDSRCQLSFSLEVENTTQLQKAMSALMQVTGVAQVERS</sequence>
<dbReference type="Gene3D" id="3.30.460.10">
    <property type="entry name" value="Beta Polymerase, domain 2"/>
    <property type="match status" value="1"/>
</dbReference>
<dbReference type="InterPro" id="IPR012675">
    <property type="entry name" value="Beta-grasp_dom_sf"/>
</dbReference>
<evidence type="ECO:0000259" key="7">
    <source>
        <dbReference type="PROSITE" id="PS51880"/>
    </source>
</evidence>
<feature type="domain" description="TGS" evidence="7">
    <location>
        <begin position="400"/>
        <end position="463"/>
    </location>
</feature>
<dbReference type="InterPro" id="IPR043519">
    <property type="entry name" value="NT_sf"/>
</dbReference>
<accession>A0A345DB06</accession>
<dbReference type="SUPFAM" id="SSF81271">
    <property type="entry name" value="TGS-like"/>
    <property type="match status" value="1"/>
</dbReference>
<dbReference type="NCBIfam" id="TIGR00691">
    <property type="entry name" value="spoT_relA"/>
    <property type="match status" value="1"/>
</dbReference>
<dbReference type="Pfam" id="PF13328">
    <property type="entry name" value="HD_4"/>
    <property type="match status" value="1"/>
</dbReference>
<dbReference type="EMBL" id="CP031124">
    <property type="protein sequence ID" value="AXF85544.1"/>
    <property type="molecule type" value="Genomic_DNA"/>
</dbReference>
<dbReference type="SMART" id="SM00954">
    <property type="entry name" value="RelA_SpoT"/>
    <property type="match status" value="1"/>
</dbReference>
<dbReference type="Pfam" id="PF13291">
    <property type="entry name" value="ACT_4"/>
    <property type="match status" value="1"/>
</dbReference>
<dbReference type="InterPro" id="IPR007685">
    <property type="entry name" value="RelA_SpoT"/>
</dbReference>
<evidence type="ECO:0000313" key="8">
    <source>
        <dbReference type="EMBL" id="AXF85544.1"/>
    </source>
</evidence>
<dbReference type="InterPro" id="IPR004095">
    <property type="entry name" value="TGS"/>
</dbReference>
<dbReference type="GO" id="GO:0008728">
    <property type="term" value="F:GTP diphosphokinase activity"/>
    <property type="evidence" value="ECO:0007669"/>
    <property type="project" value="TreeGrafter"/>
</dbReference>
<dbReference type="GO" id="GO:0008893">
    <property type="term" value="F:guanosine-3',5'-bis(diphosphate) 3'-diphosphatase activity"/>
    <property type="evidence" value="ECO:0007669"/>
    <property type="project" value="TreeGrafter"/>
</dbReference>
<dbReference type="GO" id="GO:0016301">
    <property type="term" value="F:kinase activity"/>
    <property type="evidence" value="ECO:0007669"/>
    <property type="project" value="UniProtKB-KW"/>
</dbReference>
<dbReference type="Gene3D" id="1.10.3210.10">
    <property type="entry name" value="Hypothetical protein af1432"/>
    <property type="match status" value="1"/>
</dbReference>
<dbReference type="RefSeq" id="WP_114562731.1">
    <property type="nucleotide sequence ID" value="NZ_CP031124.1"/>
</dbReference>
<evidence type="ECO:0000313" key="9">
    <source>
        <dbReference type="Proteomes" id="UP000252182"/>
    </source>
</evidence>
<dbReference type="InterPro" id="IPR045865">
    <property type="entry name" value="ACT-like_dom_sf"/>
</dbReference>
<evidence type="ECO:0000256" key="5">
    <source>
        <dbReference type="RuleBase" id="RU003847"/>
    </source>
</evidence>
<feature type="domain" description="ACT" evidence="6">
    <location>
        <begin position="658"/>
        <end position="732"/>
    </location>
</feature>
<dbReference type="PANTHER" id="PTHR21262:SF31">
    <property type="entry name" value="GTP PYROPHOSPHOKINASE"/>
    <property type="match status" value="1"/>
</dbReference>
<gene>
    <name evidence="8" type="primary">relA</name>
    <name evidence="8" type="ORF">DTO96_101275</name>
</gene>
<dbReference type="CDD" id="cd05399">
    <property type="entry name" value="NT_Rel-Spo_like"/>
    <property type="match status" value="1"/>
</dbReference>
<dbReference type="FunFam" id="3.10.20.30:FF:000002">
    <property type="entry name" value="GTP pyrophosphokinase (RelA/SpoT)"/>
    <property type="match status" value="1"/>
</dbReference>
<keyword evidence="8" id="KW-0808">Transferase</keyword>
<dbReference type="SUPFAM" id="SSF55021">
    <property type="entry name" value="ACT-like"/>
    <property type="match status" value="1"/>
</dbReference>
<dbReference type="GO" id="GO:0015969">
    <property type="term" value="P:guanosine tetraphosphate metabolic process"/>
    <property type="evidence" value="ECO:0007669"/>
    <property type="project" value="InterPro"/>
</dbReference>
<dbReference type="FunFam" id="3.30.460.10:FF:000001">
    <property type="entry name" value="GTP pyrophosphokinase RelA"/>
    <property type="match status" value="1"/>
</dbReference>
<comment type="function">
    <text evidence="5">In eubacteria ppGpp (guanosine 3'-diphosphate 5'-diphosphate) is a mediator of the stringent response that coordinates a variety of cellular activities in response to changes in nutritional abundance.</text>
</comment>